<dbReference type="AlphaFoldDB" id="A0A1Q9EJU0"/>
<dbReference type="SUPFAM" id="SSF54928">
    <property type="entry name" value="RNA-binding domain, RBD"/>
    <property type="match status" value="1"/>
</dbReference>
<gene>
    <name evidence="1" type="ORF">AK812_SmicGene8867</name>
</gene>
<dbReference type="Proteomes" id="UP000186817">
    <property type="component" value="Unassembled WGS sequence"/>
</dbReference>
<protein>
    <recommendedName>
        <fullName evidence="3">RRM domain-containing protein</fullName>
    </recommendedName>
</protein>
<name>A0A1Q9EJU0_SYMMI</name>
<organism evidence="1 2">
    <name type="scientific">Symbiodinium microadriaticum</name>
    <name type="common">Dinoflagellate</name>
    <name type="synonym">Zooxanthella microadriatica</name>
    <dbReference type="NCBI Taxonomy" id="2951"/>
    <lineage>
        <taxon>Eukaryota</taxon>
        <taxon>Sar</taxon>
        <taxon>Alveolata</taxon>
        <taxon>Dinophyceae</taxon>
        <taxon>Suessiales</taxon>
        <taxon>Symbiodiniaceae</taxon>
        <taxon>Symbiodinium</taxon>
    </lineage>
</organism>
<dbReference type="GO" id="GO:0003676">
    <property type="term" value="F:nucleic acid binding"/>
    <property type="evidence" value="ECO:0007669"/>
    <property type="project" value="InterPro"/>
</dbReference>
<dbReference type="CDD" id="cd00590">
    <property type="entry name" value="RRM_SF"/>
    <property type="match status" value="1"/>
</dbReference>
<evidence type="ECO:0000313" key="2">
    <source>
        <dbReference type="Proteomes" id="UP000186817"/>
    </source>
</evidence>
<proteinExistence type="predicted"/>
<comment type="caution">
    <text evidence="1">The sequence shown here is derived from an EMBL/GenBank/DDBJ whole genome shotgun (WGS) entry which is preliminary data.</text>
</comment>
<dbReference type="OrthoDB" id="439808at2759"/>
<dbReference type="InterPro" id="IPR035979">
    <property type="entry name" value="RBD_domain_sf"/>
</dbReference>
<keyword evidence="2" id="KW-1185">Reference proteome</keyword>
<accession>A0A1Q9EJU0</accession>
<sequence length="184" mass="20272">MLAGRLVNEGCVVKANKAECILPPPGLHIPRTFALTPKCREALLREWTGNAQNGKVLAPCRSSTPGASSNLWMDAFGLHPESEMWLSATRMMIRNIPARCTEGELRSMLNSANLPYKLEMPKGGPSKCKGFAFVTMPQAFMLVVLARVLWQSSVPTRESSRKLKIHPADMTLAKFAGHDLLLEL</sequence>
<evidence type="ECO:0000313" key="1">
    <source>
        <dbReference type="EMBL" id="OLQ07680.1"/>
    </source>
</evidence>
<dbReference type="InterPro" id="IPR012677">
    <property type="entry name" value="Nucleotide-bd_a/b_plait_sf"/>
</dbReference>
<dbReference type="Gene3D" id="3.30.70.330">
    <property type="match status" value="1"/>
</dbReference>
<evidence type="ECO:0008006" key="3">
    <source>
        <dbReference type="Google" id="ProtNLM"/>
    </source>
</evidence>
<reference evidence="1 2" key="1">
    <citation type="submission" date="2016-02" db="EMBL/GenBank/DDBJ databases">
        <title>Genome analysis of coral dinoflagellate symbionts highlights evolutionary adaptations to a symbiotic lifestyle.</title>
        <authorList>
            <person name="Aranda M."/>
            <person name="Li Y."/>
            <person name="Liew Y.J."/>
            <person name="Baumgarten S."/>
            <person name="Simakov O."/>
            <person name="Wilson M."/>
            <person name="Piel J."/>
            <person name="Ashoor H."/>
            <person name="Bougouffa S."/>
            <person name="Bajic V.B."/>
            <person name="Ryu T."/>
            <person name="Ravasi T."/>
            <person name="Bayer T."/>
            <person name="Micklem G."/>
            <person name="Kim H."/>
            <person name="Bhak J."/>
            <person name="Lajeunesse T.C."/>
            <person name="Voolstra C.R."/>
        </authorList>
    </citation>
    <scope>NUCLEOTIDE SEQUENCE [LARGE SCALE GENOMIC DNA]</scope>
    <source>
        <strain evidence="1 2">CCMP2467</strain>
    </source>
</reference>
<dbReference type="EMBL" id="LSRX01000133">
    <property type="protein sequence ID" value="OLQ07680.1"/>
    <property type="molecule type" value="Genomic_DNA"/>
</dbReference>